<dbReference type="SUPFAM" id="SSF48179">
    <property type="entry name" value="6-phosphogluconate dehydrogenase C-terminal domain-like"/>
    <property type="match status" value="1"/>
</dbReference>
<evidence type="ECO:0000313" key="11">
    <source>
        <dbReference type="Proteomes" id="UP000286510"/>
    </source>
</evidence>
<dbReference type="InterPro" id="IPR013328">
    <property type="entry name" value="6PGD_dom2"/>
</dbReference>
<dbReference type="EMBL" id="QUTF01009371">
    <property type="protein sequence ID" value="RHZ35959.1"/>
    <property type="molecule type" value="Genomic_DNA"/>
</dbReference>
<name>A0A397ADZ8_APHAT</name>
<evidence type="ECO:0000313" key="9">
    <source>
        <dbReference type="Proteomes" id="UP000266643"/>
    </source>
</evidence>
<gene>
    <name evidence="6" type="ORF">DYB26_005282</name>
    <name evidence="4" type="ORF">DYB30_003575</name>
    <name evidence="3" type="ORF">DYB34_003042</name>
    <name evidence="2" type="ORF">DYB36_007115</name>
    <name evidence="5" type="ORF">DYB38_003665</name>
</gene>
<dbReference type="GO" id="GO:0016491">
    <property type="term" value="F:oxidoreductase activity"/>
    <property type="evidence" value="ECO:0007669"/>
    <property type="project" value="InterPro"/>
</dbReference>
<dbReference type="EMBL" id="QUTB01007807">
    <property type="protein sequence ID" value="RHY44524.1"/>
    <property type="molecule type" value="Genomic_DNA"/>
</dbReference>
<dbReference type="AlphaFoldDB" id="A0A397ADZ8"/>
<dbReference type="Proteomes" id="UP000283543">
    <property type="component" value="Unassembled WGS sequence"/>
</dbReference>
<evidence type="ECO:0000313" key="8">
    <source>
        <dbReference type="Proteomes" id="UP000265716"/>
    </source>
</evidence>
<evidence type="ECO:0000313" key="5">
    <source>
        <dbReference type="EMBL" id="RHY73461.1"/>
    </source>
</evidence>
<comment type="caution">
    <text evidence="2">The sequence shown here is derived from an EMBL/GenBank/DDBJ whole genome shotgun (WGS) entry which is preliminary data.</text>
</comment>
<dbReference type="Proteomes" id="UP000266643">
    <property type="component" value="Unassembled WGS sequence"/>
</dbReference>
<sequence>MTLSVATARAQLKKNVKTSSTTPVVCICGGGNGAHVTAGYLASKGIRVHVLTRKPELWAEEIRITTKGSSWEDKGDIVGRLTMVTSSAKNAIPTADIIFVAAPANAHPAILEKIAPFLKPGSILGALFAQGGFDWAAKRALGSVALDSLHLLFGLQNIPWICKATSYGKEAKIIGPKKCLYVAAYPVERMDVAARVMEDLFDIPCATVANFLNLTLTPSNQIIHPARYFAIFRDWDGKKTYSHAELAARRGLTLCTNPLILCHVTLSYDVIVDADFDEFSAEQLSMLDNELQQVKLALLQRFPALDLSDVLPMDARVIKQYGDDVSDRSSLKAIFASNLGYAGCNTPLKEISPGQFHPAVDSRCVCSTFRIVLTRRRLFWEDIPYGLCILKNMAEMLGNFPTPRIDFMIRWHQQFMQVQFLNGDNQLNPRELWRTGAPNKYGIHDIADLVETSLPREMHGYRHPRSRM</sequence>
<dbReference type="Gene3D" id="1.10.1040.10">
    <property type="entry name" value="N-(1-d-carboxylethyl)-l-norvaline Dehydrogenase, domain 2"/>
    <property type="match status" value="1"/>
</dbReference>
<evidence type="ECO:0000259" key="1">
    <source>
        <dbReference type="PROSITE" id="PS50206"/>
    </source>
</evidence>
<dbReference type="SUPFAM" id="SSF51735">
    <property type="entry name" value="NAD(P)-binding Rossmann-fold domains"/>
    <property type="match status" value="1"/>
</dbReference>
<dbReference type="PROSITE" id="PS50206">
    <property type="entry name" value="RHODANESE_3"/>
    <property type="match status" value="1"/>
</dbReference>
<dbReference type="EMBL" id="QUTD01005852">
    <property type="protein sequence ID" value="RHY59112.1"/>
    <property type="molecule type" value="Genomic_DNA"/>
</dbReference>
<evidence type="ECO:0000313" key="10">
    <source>
        <dbReference type="Proteomes" id="UP000283543"/>
    </source>
</evidence>
<dbReference type="PANTHER" id="PTHR38015:SF1">
    <property type="entry name" value="OPINE DEHYDROGENASE DOMAIN-CONTAINING PROTEIN"/>
    <property type="match status" value="1"/>
</dbReference>
<dbReference type="InterPro" id="IPR008927">
    <property type="entry name" value="6-PGluconate_DH-like_C_sf"/>
</dbReference>
<dbReference type="Gene3D" id="3.40.50.720">
    <property type="entry name" value="NAD(P)-binding Rossmann-like Domain"/>
    <property type="match status" value="1"/>
</dbReference>
<dbReference type="Proteomes" id="UP000265716">
    <property type="component" value="Unassembled WGS sequence"/>
</dbReference>
<protein>
    <recommendedName>
        <fullName evidence="1">Rhodanese domain-containing protein</fullName>
    </recommendedName>
</protein>
<dbReference type="Proteomes" id="UP000286510">
    <property type="component" value="Unassembled WGS sequence"/>
</dbReference>
<dbReference type="Proteomes" id="UP000265427">
    <property type="component" value="Unassembled WGS sequence"/>
</dbReference>
<accession>A0A397ADZ8</accession>
<evidence type="ECO:0000313" key="2">
    <source>
        <dbReference type="EMBL" id="RHY04505.1"/>
    </source>
</evidence>
<dbReference type="EMBL" id="QUTC01002625">
    <property type="protein sequence ID" value="RHY73461.1"/>
    <property type="molecule type" value="Genomic_DNA"/>
</dbReference>
<dbReference type="VEuPathDB" id="FungiDB:H257_08173"/>
<proteinExistence type="predicted"/>
<dbReference type="EMBL" id="QUSZ01006809">
    <property type="protein sequence ID" value="RHY04505.1"/>
    <property type="molecule type" value="Genomic_DNA"/>
</dbReference>
<evidence type="ECO:0000313" key="3">
    <source>
        <dbReference type="EMBL" id="RHY44524.1"/>
    </source>
</evidence>
<evidence type="ECO:0000313" key="4">
    <source>
        <dbReference type="EMBL" id="RHY59112.1"/>
    </source>
</evidence>
<dbReference type="InterPro" id="IPR051729">
    <property type="entry name" value="Opine/Lysopine_DH"/>
</dbReference>
<dbReference type="InterPro" id="IPR003421">
    <property type="entry name" value="Opine_DH"/>
</dbReference>
<evidence type="ECO:0000313" key="6">
    <source>
        <dbReference type="EMBL" id="RHZ35959.1"/>
    </source>
</evidence>
<reference evidence="7 8" key="1">
    <citation type="submission" date="2018-08" db="EMBL/GenBank/DDBJ databases">
        <title>Aphanomyces genome sequencing and annotation.</title>
        <authorList>
            <person name="Minardi D."/>
            <person name="Oidtmann B."/>
            <person name="Van Der Giezen M."/>
            <person name="Studholme D.J."/>
        </authorList>
    </citation>
    <scope>NUCLEOTIDE SEQUENCE [LARGE SCALE GENOMIC DNA]</scope>
    <source>
        <strain evidence="4 9">D2</strain>
        <strain evidence="6 11">FDL457</strain>
        <strain evidence="2 7">Kv</strain>
        <strain evidence="5 8">SA</strain>
        <strain evidence="3 10">Si</strain>
    </source>
</reference>
<dbReference type="InterPro" id="IPR036291">
    <property type="entry name" value="NAD(P)-bd_dom_sf"/>
</dbReference>
<evidence type="ECO:0000313" key="7">
    <source>
        <dbReference type="Proteomes" id="UP000265427"/>
    </source>
</evidence>
<dbReference type="PANTHER" id="PTHR38015">
    <property type="entry name" value="BLR6086 PROTEIN"/>
    <property type="match status" value="1"/>
</dbReference>
<dbReference type="InterPro" id="IPR001763">
    <property type="entry name" value="Rhodanese-like_dom"/>
</dbReference>
<organism evidence="2 7">
    <name type="scientific">Aphanomyces astaci</name>
    <name type="common">Crayfish plague agent</name>
    <dbReference type="NCBI Taxonomy" id="112090"/>
    <lineage>
        <taxon>Eukaryota</taxon>
        <taxon>Sar</taxon>
        <taxon>Stramenopiles</taxon>
        <taxon>Oomycota</taxon>
        <taxon>Saprolegniomycetes</taxon>
        <taxon>Saprolegniales</taxon>
        <taxon>Verrucalvaceae</taxon>
        <taxon>Aphanomyces</taxon>
    </lineage>
</organism>
<dbReference type="Pfam" id="PF02317">
    <property type="entry name" value="Octopine_DH"/>
    <property type="match status" value="1"/>
</dbReference>
<feature type="domain" description="Rhodanese" evidence="1">
    <location>
        <begin position="22"/>
        <end position="67"/>
    </location>
</feature>